<evidence type="ECO:0000313" key="2">
    <source>
        <dbReference type="EMBL" id="HGG02979.1"/>
    </source>
</evidence>
<dbReference type="InterPro" id="IPR007138">
    <property type="entry name" value="ABM_dom"/>
</dbReference>
<dbReference type="PANTHER" id="PTHR33336">
    <property type="entry name" value="QUINOL MONOOXYGENASE YGIN-RELATED"/>
    <property type="match status" value="1"/>
</dbReference>
<name>A0A7C3VK06_9CYAN</name>
<dbReference type="SUPFAM" id="SSF54909">
    <property type="entry name" value="Dimeric alpha+beta barrel"/>
    <property type="match status" value="1"/>
</dbReference>
<proteinExistence type="predicted"/>
<accession>A0A7C3VK06</accession>
<dbReference type="Pfam" id="PF03992">
    <property type="entry name" value="ABM"/>
    <property type="match status" value="1"/>
</dbReference>
<protein>
    <submittedName>
        <fullName evidence="2">Antibiotic biosynthesis monooxygenase</fullName>
    </submittedName>
</protein>
<dbReference type="PANTHER" id="PTHR33336:SF15">
    <property type="entry name" value="ABM DOMAIN-CONTAINING PROTEIN"/>
    <property type="match status" value="1"/>
</dbReference>
<dbReference type="InterPro" id="IPR050744">
    <property type="entry name" value="AI-2_Isomerase_LsrG"/>
</dbReference>
<keyword evidence="2" id="KW-0503">Monooxygenase</keyword>
<dbReference type="Gene3D" id="3.30.70.100">
    <property type="match status" value="1"/>
</dbReference>
<dbReference type="GO" id="GO:0004497">
    <property type="term" value="F:monooxygenase activity"/>
    <property type="evidence" value="ECO:0007669"/>
    <property type="project" value="UniProtKB-KW"/>
</dbReference>
<dbReference type="EMBL" id="DSPX01000203">
    <property type="protein sequence ID" value="HGG02979.1"/>
    <property type="molecule type" value="Genomic_DNA"/>
</dbReference>
<organism evidence="2">
    <name type="scientific">Planktothricoides sp. SpSt-374</name>
    <dbReference type="NCBI Taxonomy" id="2282167"/>
    <lineage>
        <taxon>Bacteria</taxon>
        <taxon>Bacillati</taxon>
        <taxon>Cyanobacteriota</taxon>
        <taxon>Cyanophyceae</taxon>
        <taxon>Oscillatoriophycideae</taxon>
        <taxon>Oscillatoriales</taxon>
        <taxon>Oscillatoriaceae</taxon>
        <taxon>Planktothricoides</taxon>
    </lineage>
</organism>
<dbReference type="PROSITE" id="PS51725">
    <property type="entry name" value="ABM"/>
    <property type="match status" value="1"/>
</dbReference>
<sequence length="96" mass="10995">MSIKVIARVVAFPHKVEELKAVLSELIEPTRQEPGCIFYDLLQNRADPTDFTFIEEWESEAVVDKHMESPHMQAVIAKVDGLLAAPPDIRRYDQLF</sequence>
<dbReference type="InterPro" id="IPR011008">
    <property type="entry name" value="Dimeric_a/b-barrel"/>
</dbReference>
<gene>
    <name evidence="2" type="ORF">ENR15_20625</name>
</gene>
<evidence type="ECO:0000259" key="1">
    <source>
        <dbReference type="PROSITE" id="PS51725"/>
    </source>
</evidence>
<feature type="domain" description="ABM" evidence="1">
    <location>
        <begin position="3"/>
        <end position="92"/>
    </location>
</feature>
<keyword evidence="2" id="KW-0560">Oxidoreductase</keyword>
<comment type="caution">
    <text evidence="2">The sequence shown here is derived from an EMBL/GenBank/DDBJ whole genome shotgun (WGS) entry which is preliminary data.</text>
</comment>
<dbReference type="AlphaFoldDB" id="A0A7C3VK06"/>
<reference evidence="2" key="1">
    <citation type="journal article" date="2020" name="mSystems">
        <title>Genome- and Community-Level Interaction Insights into Carbon Utilization and Element Cycling Functions of Hydrothermarchaeota in Hydrothermal Sediment.</title>
        <authorList>
            <person name="Zhou Z."/>
            <person name="Liu Y."/>
            <person name="Xu W."/>
            <person name="Pan J."/>
            <person name="Luo Z.H."/>
            <person name="Li M."/>
        </authorList>
    </citation>
    <scope>NUCLEOTIDE SEQUENCE [LARGE SCALE GENOMIC DNA]</scope>
    <source>
        <strain evidence="2">SpSt-374</strain>
    </source>
</reference>